<dbReference type="EMBL" id="LK932367">
    <property type="protein sequence ID" value="CDS84573.1"/>
    <property type="molecule type" value="Genomic_DNA"/>
</dbReference>
<keyword evidence="3" id="KW-0804">Transcription</keyword>
<dbReference type="EMBL" id="CAAJVP010000007">
    <property type="protein sequence ID" value="VHY06717.1"/>
    <property type="molecule type" value="Genomic_DNA"/>
</dbReference>
<dbReference type="SMART" id="SM01134">
    <property type="entry name" value="DeoRC"/>
    <property type="match status" value="1"/>
</dbReference>
<dbReference type="InterPro" id="IPR014036">
    <property type="entry name" value="DeoR-like_C"/>
</dbReference>
<dbReference type="Proteomes" id="UP000346772">
    <property type="component" value="Unassembled WGS sequence"/>
</dbReference>
<dbReference type="SUPFAM" id="SSF100950">
    <property type="entry name" value="NagB/RpiA/CoA transferase-like"/>
    <property type="match status" value="1"/>
</dbReference>
<evidence type="ECO:0000256" key="3">
    <source>
        <dbReference type="ARBA" id="ARBA00023163"/>
    </source>
</evidence>
<evidence type="ECO:0000313" key="12">
    <source>
        <dbReference type="EMBL" id="VHY06717.1"/>
    </source>
</evidence>
<gene>
    <name evidence="9" type="primary">glpR_2</name>
    <name evidence="10" type="synonym">glpR_3</name>
    <name evidence="7" type="ORF">BN1095_410004</name>
    <name evidence="5" type="ORF">BN1096_300044</name>
    <name evidence="6" type="ORF">BN1097_310044</name>
    <name evidence="8" type="ORF">KRM00_001955</name>
    <name evidence="12" type="ORF">SAMEA1402366_01891</name>
    <name evidence="10" type="ORF">SAMEA1402399_01716</name>
    <name evidence="11" type="ORF">SAMEA1710456_02099</name>
    <name evidence="9" type="ORF">SAMEA3375112_01166</name>
</gene>
<dbReference type="EMBL" id="CAADAN010000005">
    <property type="protein sequence ID" value="VFD31663.1"/>
    <property type="molecule type" value="Genomic_DNA"/>
</dbReference>
<reference evidence="7" key="1">
    <citation type="submission" date="2014-07" db="EMBL/GenBank/DDBJ databases">
        <authorList>
            <person name="Monot Marc"/>
        </authorList>
    </citation>
    <scope>NUCLEOTIDE SEQUENCE</scope>
    <source>
        <strain evidence="7">7032989</strain>
        <strain evidence="6">7032994</strain>
    </source>
</reference>
<accession>A0A031WD90</accession>
<dbReference type="AlphaFoldDB" id="A0A031WD90"/>
<evidence type="ECO:0000313" key="16">
    <source>
        <dbReference type="Proteomes" id="UP000411588"/>
    </source>
</evidence>
<dbReference type="EMBL" id="LK932481">
    <property type="protein sequence ID" value="CDS84122.1"/>
    <property type="molecule type" value="Genomic_DNA"/>
</dbReference>
<evidence type="ECO:0000313" key="13">
    <source>
        <dbReference type="Proteomes" id="UP000189137"/>
    </source>
</evidence>
<keyword evidence="1" id="KW-0805">Transcription regulation</keyword>
<dbReference type="Proteomes" id="UP000411588">
    <property type="component" value="Unassembled WGS sequence"/>
</dbReference>
<evidence type="ECO:0000313" key="6">
    <source>
        <dbReference type="EMBL" id="CDS84573.1"/>
    </source>
</evidence>
<reference evidence="8" key="3">
    <citation type="journal article" date="2018" name="Genome Biol.">
        <title>SKESA: strategic k-mer extension for scrupulous assemblies.</title>
        <authorList>
            <person name="Souvorov A."/>
            <person name="Agarwala R."/>
            <person name="Lipman D.J."/>
        </authorList>
    </citation>
    <scope>NUCLEOTIDE SEQUENCE</scope>
    <source>
        <strain evidence="8">HN1000</strain>
    </source>
</reference>
<dbReference type="EMBL" id="CAADAT010000011">
    <property type="protein sequence ID" value="VFD54606.1"/>
    <property type="molecule type" value="Genomic_DNA"/>
</dbReference>
<dbReference type="InterPro" id="IPR036390">
    <property type="entry name" value="WH_DNA-bd_sf"/>
</dbReference>
<dbReference type="EMBL" id="DAEPXK010000018">
    <property type="protein sequence ID" value="HBH1542471.1"/>
    <property type="molecule type" value="Genomic_DNA"/>
</dbReference>
<evidence type="ECO:0000256" key="1">
    <source>
        <dbReference type="ARBA" id="ARBA00023015"/>
    </source>
</evidence>
<evidence type="ECO:0000313" key="9">
    <source>
        <dbReference type="EMBL" id="SJS06904.1"/>
    </source>
</evidence>
<dbReference type="PATRIC" id="fig|1496.842.peg.3007"/>
<dbReference type="EMBL" id="LK933083">
    <property type="protein sequence ID" value="CDT29470.1"/>
    <property type="molecule type" value="Genomic_DNA"/>
</dbReference>
<dbReference type="InterPro" id="IPR018356">
    <property type="entry name" value="Tscrpt_reg_HTH_DeoR_CS"/>
</dbReference>
<evidence type="ECO:0000313" key="11">
    <source>
        <dbReference type="EMBL" id="VFD54606.1"/>
    </source>
</evidence>
<dbReference type="PROSITE" id="PS51000">
    <property type="entry name" value="HTH_DEOR_2"/>
    <property type="match status" value="1"/>
</dbReference>
<dbReference type="OMA" id="MFQTVPT"/>
<feature type="domain" description="HTH deoR-type" evidence="4">
    <location>
        <begin position="3"/>
        <end position="58"/>
    </location>
</feature>
<keyword evidence="2" id="KW-0238">DNA-binding</keyword>
<dbReference type="Gene3D" id="3.40.50.1360">
    <property type="match status" value="1"/>
</dbReference>
<evidence type="ECO:0000313" key="14">
    <source>
        <dbReference type="Proteomes" id="UP000346772"/>
    </source>
</evidence>
<dbReference type="SUPFAM" id="SSF46785">
    <property type="entry name" value="Winged helix' DNA-binding domain"/>
    <property type="match status" value="1"/>
</dbReference>
<evidence type="ECO:0000313" key="7">
    <source>
        <dbReference type="EMBL" id="CDT29470.1"/>
    </source>
</evidence>
<protein>
    <submittedName>
        <fullName evidence="6 10">DeoR-family transcriptional regulator</fullName>
    </submittedName>
    <submittedName>
        <fullName evidence="8">DeoR/GlpR transcriptional regulator</fullName>
    </submittedName>
    <submittedName>
        <fullName evidence="9">Glycerol-3-phosphate regulon repressor</fullName>
    </submittedName>
    <submittedName>
        <fullName evidence="7">Transcriptional regulator, DeoR family</fullName>
    </submittedName>
</protein>
<evidence type="ECO:0000313" key="15">
    <source>
        <dbReference type="Proteomes" id="UP000372533"/>
    </source>
</evidence>
<evidence type="ECO:0000259" key="4">
    <source>
        <dbReference type="PROSITE" id="PS51000"/>
    </source>
</evidence>
<evidence type="ECO:0000313" key="8">
    <source>
        <dbReference type="EMBL" id="HBH1542471.1"/>
    </source>
</evidence>
<dbReference type="Pfam" id="PF08220">
    <property type="entry name" value="HTH_DeoR"/>
    <property type="match status" value="1"/>
</dbReference>
<dbReference type="PANTHER" id="PTHR30363:SF44">
    <property type="entry name" value="AGA OPERON TRANSCRIPTIONAL REPRESSOR-RELATED"/>
    <property type="match status" value="1"/>
</dbReference>
<dbReference type="GeneID" id="66353248"/>
<dbReference type="Proteomes" id="UP000372533">
    <property type="component" value="Unassembled WGS sequence"/>
</dbReference>
<evidence type="ECO:0000313" key="10">
    <source>
        <dbReference type="EMBL" id="VFD31663.1"/>
    </source>
</evidence>
<dbReference type="GO" id="GO:0003677">
    <property type="term" value="F:DNA binding"/>
    <property type="evidence" value="ECO:0007669"/>
    <property type="project" value="UniProtKB-KW"/>
</dbReference>
<dbReference type="InterPro" id="IPR050313">
    <property type="entry name" value="Carb_Metab_HTH_regulators"/>
</dbReference>
<dbReference type="SMART" id="SM00420">
    <property type="entry name" value="HTH_DEOR"/>
    <property type="match status" value="1"/>
</dbReference>
<dbReference type="InterPro" id="IPR001034">
    <property type="entry name" value="DeoR_HTH"/>
</dbReference>
<dbReference type="PANTHER" id="PTHR30363">
    <property type="entry name" value="HTH-TYPE TRANSCRIPTIONAL REGULATOR SRLR-RELATED"/>
    <property type="match status" value="1"/>
</dbReference>
<reference evidence="8" key="4">
    <citation type="submission" date="2021-06" db="EMBL/GenBank/DDBJ databases">
        <authorList>
            <consortium name="NCBI Pathogen Detection Project"/>
        </authorList>
    </citation>
    <scope>NUCLEOTIDE SEQUENCE</scope>
    <source>
        <strain evidence="8">HN1000</strain>
    </source>
</reference>
<reference evidence="9 13" key="2">
    <citation type="submission" date="2017-02" db="EMBL/GenBank/DDBJ databases">
        <authorList>
            <consortium name="Pathogen Informatics"/>
        </authorList>
    </citation>
    <scope>NUCLEOTIDE SEQUENCE [LARGE SCALE GENOMIC DNA]</scope>
    <source>
        <strain evidence="11 14">078GUE027</strain>
        <strain evidence="10">Clo34</strain>
        <strain evidence="16">clo34</strain>
        <strain evidence="15">tl291</strain>
        <strain evidence="12">Tl291</strain>
        <strain evidence="9 13">VRECD0157</strain>
    </source>
</reference>
<dbReference type="Proteomes" id="UP000878956">
    <property type="component" value="Unassembled WGS sequence"/>
</dbReference>
<proteinExistence type="predicted"/>
<dbReference type="KEGG" id="pdf:CD630DERM_07430"/>
<organism evidence="7">
    <name type="scientific">Clostridioides difficile</name>
    <name type="common">Peptoclostridium difficile</name>
    <dbReference type="NCBI Taxonomy" id="1496"/>
    <lineage>
        <taxon>Bacteria</taxon>
        <taxon>Bacillati</taxon>
        <taxon>Bacillota</taxon>
        <taxon>Clostridia</taxon>
        <taxon>Peptostreptococcales</taxon>
        <taxon>Peptostreptococcaceae</taxon>
        <taxon>Clostridioides</taxon>
    </lineage>
</organism>
<evidence type="ECO:0000313" key="5">
    <source>
        <dbReference type="EMBL" id="CDS84122.1"/>
    </source>
</evidence>
<dbReference type="RefSeq" id="WP_003418385.1">
    <property type="nucleotide sequence ID" value="NZ_AP031492.1"/>
</dbReference>
<evidence type="ECO:0000256" key="2">
    <source>
        <dbReference type="ARBA" id="ARBA00023125"/>
    </source>
</evidence>
<name>A0A031WD90_CLODI</name>
<dbReference type="PROSITE" id="PS00894">
    <property type="entry name" value="HTH_DEOR_1"/>
    <property type="match status" value="1"/>
</dbReference>
<dbReference type="GO" id="GO:0003700">
    <property type="term" value="F:DNA-binding transcription factor activity"/>
    <property type="evidence" value="ECO:0007669"/>
    <property type="project" value="InterPro"/>
</dbReference>
<dbReference type="Pfam" id="PF00455">
    <property type="entry name" value="DeoRC"/>
    <property type="match status" value="1"/>
</dbReference>
<sequence>MLPQERYEKILSILKSDNIIKINDIVQMFDISIETARRDLAHMESIGLLKRVYGGAIPVIASSVELNYVKRKKINSNDKKQIAIKCSEFINTNDTIFMDTGTTVLEVSKNLKDKKNLTVITNSILVANELMNTNIKVYVLGGYLRETEGSFSGPLTLSAIEQFNVDKAILGAGGITLENGISDYHLEEALVRKKMIERSRKSIVVVEPPKFGINSFASVAPIEHIDTIITSASIDHNIIIEFSQKGIPLVIADN</sequence>
<dbReference type="EMBL" id="FUPS01000003">
    <property type="protein sequence ID" value="SJS06904.1"/>
    <property type="molecule type" value="Genomic_DNA"/>
</dbReference>
<dbReference type="Proteomes" id="UP000189137">
    <property type="component" value="Unassembled WGS sequence"/>
</dbReference>
<dbReference type="PRINTS" id="PR00037">
    <property type="entry name" value="HTHLACR"/>
</dbReference>
<dbReference type="InterPro" id="IPR037171">
    <property type="entry name" value="NagB/RpiA_transferase-like"/>
</dbReference>